<comment type="caution">
    <text evidence="4">The sequence shown here is derived from an EMBL/GenBank/DDBJ whole genome shotgun (WGS) entry which is preliminary data.</text>
</comment>
<dbReference type="PANTHER" id="PTHR43691">
    <property type="entry name" value="URIDINE PHOSPHORYLASE"/>
    <property type="match status" value="1"/>
</dbReference>
<dbReference type="InterPro" id="IPR018953">
    <property type="entry name" value="AMP_nucleoside_Pase_N"/>
</dbReference>
<accession>A0ABX0V2X4</accession>
<dbReference type="NCBIfam" id="TIGR01717">
    <property type="entry name" value="AMP-nucleosdse"/>
    <property type="match status" value="1"/>
</dbReference>
<dbReference type="EMBL" id="JAASQI010000009">
    <property type="protein sequence ID" value="NIJ59569.1"/>
    <property type="molecule type" value="Genomic_DNA"/>
</dbReference>
<dbReference type="Gene3D" id="3.40.50.1580">
    <property type="entry name" value="Nucleoside phosphorylase domain"/>
    <property type="match status" value="1"/>
</dbReference>
<dbReference type="InterPro" id="IPR000845">
    <property type="entry name" value="Nucleoside_phosphorylase_d"/>
</dbReference>
<dbReference type="Pfam" id="PF10423">
    <property type="entry name" value="AMNp_N"/>
    <property type="match status" value="1"/>
</dbReference>
<protein>
    <recommendedName>
        <fullName evidence="1">AMP nucleosidase</fullName>
        <ecNumber evidence="1">3.2.2.4</ecNumber>
    </recommendedName>
</protein>
<gene>
    <name evidence="1" type="primary">amn</name>
    <name evidence="4" type="ORF">FHS82_003427</name>
</gene>
<evidence type="ECO:0000313" key="4">
    <source>
        <dbReference type="EMBL" id="NIJ59569.1"/>
    </source>
</evidence>
<dbReference type="Proteomes" id="UP001429580">
    <property type="component" value="Unassembled WGS sequence"/>
</dbReference>
<feature type="domain" description="AMP nucleoside phosphorylase N-terminal" evidence="3">
    <location>
        <begin position="20"/>
        <end position="174"/>
    </location>
</feature>
<keyword evidence="4" id="KW-0326">Glycosidase</keyword>
<reference evidence="4 5" key="1">
    <citation type="submission" date="2020-03" db="EMBL/GenBank/DDBJ databases">
        <title>Genomic Encyclopedia of Type Strains, Phase IV (KMG-IV): sequencing the most valuable type-strain genomes for metagenomic binning, comparative biology and taxonomic classification.</title>
        <authorList>
            <person name="Goeker M."/>
        </authorList>
    </citation>
    <scope>NUCLEOTIDE SEQUENCE [LARGE SCALE GENOMIC DNA]</scope>
    <source>
        <strain evidence="4 5">DSM 103870</strain>
    </source>
</reference>
<evidence type="ECO:0000259" key="3">
    <source>
        <dbReference type="Pfam" id="PF10423"/>
    </source>
</evidence>
<dbReference type="RefSeq" id="WP_166955068.1">
    <property type="nucleotide sequence ID" value="NZ_JAASQI010000009.1"/>
</dbReference>
<comment type="function">
    <text evidence="1">Catalyzes the hydrolysis of the N-glycosidic bond of AMP to form adenine and ribose 5-phosphate. Involved in regulation of AMP concentrations.</text>
</comment>
<sequence length="493" mass="54600">MSLVPAGTAAGFVACANAGEAVDQLVILHDAAVAAEREALDAYVTTRVTPDAETRAAFCYPELRVVYEPDGSIPVSARAYAKFQRSGIYATTVTQPAAFRDYLVDQLSHLIQDFSARVLVGRGTQQIPYPYVIARGNELGAGSTVAELARHFPVPNLIEVGDEVADGLWRYEAGRPLPLSLFDAARVDFSLRRLVHYTGTDWRHVQPWILLTNYHRYVDQFIRIGLTYLREGGRYTRLVLPGNTVIERGTPEDEAVALAAGVAWHRFQMPAYHLVAEDGHGVTLVNIGVGPANAKNITDHLAVLRPHCWLMIGHCGGLRQSQSIGDYVLAHAYLRQDNILDRAIPPEIPIPALAEVQVALQEAAASVTGERGETLKRRLRTGTVVTYDDRNWELRWSQERRLINLSRAIAVDMESGTIAAQGFRLRVPYGTLLCVSDKPLHGEIKLPGAANAFYERSVEQHLRIGLAALDLLRSQLHSLHSRKLRSFDEPPFR</sequence>
<dbReference type="InterPro" id="IPR035994">
    <property type="entry name" value="Nucleoside_phosphorylase_sf"/>
</dbReference>
<dbReference type="PANTHER" id="PTHR43691:SF6">
    <property type="entry name" value="AMP NUCLEOSIDASE"/>
    <property type="match status" value="1"/>
</dbReference>
<dbReference type="Gene3D" id="3.30.1730.10">
    <property type="entry name" value="AMP nucleoside phosphorylase, N-terminal domain"/>
    <property type="match status" value="1"/>
</dbReference>
<evidence type="ECO:0000313" key="5">
    <source>
        <dbReference type="Proteomes" id="UP001429580"/>
    </source>
</evidence>
<evidence type="ECO:0000259" key="2">
    <source>
        <dbReference type="Pfam" id="PF01048"/>
    </source>
</evidence>
<proteinExistence type="inferred from homology"/>
<feature type="domain" description="Nucleoside phosphorylase" evidence="2">
    <location>
        <begin position="278"/>
        <end position="466"/>
    </location>
</feature>
<dbReference type="InterPro" id="IPR011271">
    <property type="entry name" value="AMP_nucleosidase"/>
</dbReference>
<dbReference type="NCBIfam" id="NF006142">
    <property type="entry name" value="PRK08292.1"/>
    <property type="match status" value="1"/>
</dbReference>
<organism evidence="4 5">
    <name type="scientific">Pseudochelatococcus lubricantis</name>
    <dbReference type="NCBI Taxonomy" id="1538102"/>
    <lineage>
        <taxon>Bacteria</taxon>
        <taxon>Pseudomonadati</taxon>
        <taxon>Pseudomonadota</taxon>
        <taxon>Alphaproteobacteria</taxon>
        <taxon>Hyphomicrobiales</taxon>
        <taxon>Chelatococcaceae</taxon>
        <taxon>Pseudochelatococcus</taxon>
    </lineage>
</organism>
<dbReference type="Pfam" id="PF01048">
    <property type="entry name" value="PNP_UDP_1"/>
    <property type="match status" value="1"/>
</dbReference>
<dbReference type="SUPFAM" id="SSF53167">
    <property type="entry name" value="Purine and uridine phosphorylases"/>
    <property type="match status" value="1"/>
</dbReference>
<dbReference type="GO" id="GO:0008714">
    <property type="term" value="F:AMP nucleosidase activity"/>
    <property type="evidence" value="ECO:0007669"/>
    <property type="project" value="UniProtKB-EC"/>
</dbReference>
<name>A0ABX0V2X4_9HYPH</name>
<dbReference type="HAMAP" id="MF_01932">
    <property type="entry name" value="AMP_nucleosidase"/>
    <property type="match status" value="1"/>
</dbReference>
<comment type="catalytic activity">
    <reaction evidence="1">
        <text>AMP + H2O = D-ribose 5-phosphate + adenine</text>
        <dbReference type="Rhea" id="RHEA:20129"/>
        <dbReference type="ChEBI" id="CHEBI:15377"/>
        <dbReference type="ChEBI" id="CHEBI:16708"/>
        <dbReference type="ChEBI" id="CHEBI:78346"/>
        <dbReference type="ChEBI" id="CHEBI:456215"/>
        <dbReference type="EC" id="3.2.2.4"/>
    </reaction>
</comment>
<keyword evidence="5" id="KW-1185">Reference proteome</keyword>
<dbReference type="EC" id="3.2.2.4" evidence="1"/>
<evidence type="ECO:0000256" key="1">
    <source>
        <dbReference type="HAMAP-Rule" id="MF_01932"/>
    </source>
</evidence>
<dbReference type="InterPro" id="IPR037109">
    <property type="entry name" value="AMP_N_sf"/>
</dbReference>
<keyword evidence="1 4" id="KW-0378">Hydrolase</keyword>
<comment type="similarity">
    <text evidence="1">Belongs to the AMP nucleosidase family.</text>
</comment>